<evidence type="ECO:0000313" key="2">
    <source>
        <dbReference type="EMBL" id="KAH8387196.1"/>
    </source>
</evidence>
<dbReference type="Pfam" id="PF00227">
    <property type="entry name" value="Proteasome"/>
    <property type="match status" value="1"/>
</dbReference>
<dbReference type="GO" id="GO:0051603">
    <property type="term" value="P:proteolysis involved in protein catabolic process"/>
    <property type="evidence" value="ECO:0007669"/>
    <property type="project" value="InterPro"/>
</dbReference>
<dbReference type="PANTHER" id="PTHR11599">
    <property type="entry name" value="PROTEASOME SUBUNIT ALPHA/BETA"/>
    <property type="match status" value="1"/>
</dbReference>
<dbReference type="Gene3D" id="3.60.20.10">
    <property type="entry name" value="Glutamine Phosphoribosylpyrophosphate, subunit 1, domain 1"/>
    <property type="match status" value="1"/>
</dbReference>
<proteinExistence type="predicted"/>
<name>A0AAD4KA54_9MUSC</name>
<dbReference type="GO" id="GO:0005839">
    <property type="term" value="C:proteasome core complex"/>
    <property type="evidence" value="ECO:0007669"/>
    <property type="project" value="InterPro"/>
</dbReference>
<dbReference type="AlphaFoldDB" id="A0AAD4KA54"/>
<dbReference type="SUPFAM" id="SSF56235">
    <property type="entry name" value="N-terminal nucleophile aminohydrolases (Ntn hydrolases)"/>
    <property type="match status" value="1"/>
</dbReference>
<reference evidence="2" key="1">
    <citation type="journal article" date="2021" name="Mol. Ecol. Resour.">
        <title>Phylogenomic analyses of the genus Drosophila reveals genomic signals of climate adaptation.</title>
        <authorList>
            <person name="Li F."/>
            <person name="Rane R.V."/>
            <person name="Luria V."/>
            <person name="Xiong Z."/>
            <person name="Chen J."/>
            <person name="Li Z."/>
            <person name="Catullo R.A."/>
            <person name="Griffin P.C."/>
            <person name="Schiffer M."/>
            <person name="Pearce S."/>
            <person name="Lee S.F."/>
            <person name="McElroy K."/>
            <person name="Stocker A."/>
            <person name="Shirriffs J."/>
            <person name="Cockerell F."/>
            <person name="Coppin C."/>
            <person name="Sgro C.M."/>
            <person name="Karger A."/>
            <person name="Cain J.W."/>
            <person name="Weber J.A."/>
            <person name="Santpere G."/>
            <person name="Kirschner M.W."/>
            <person name="Hoffmann A.A."/>
            <person name="Oakeshott J.G."/>
            <person name="Zhang G."/>
        </authorList>
    </citation>
    <scope>NUCLEOTIDE SEQUENCE</scope>
    <source>
        <strain evidence="2">BGI-SZ-2011g</strain>
    </source>
</reference>
<accession>A0AAD4KA54</accession>
<gene>
    <name evidence="2" type="ORF">KR093_005443</name>
</gene>
<evidence type="ECO:0000313" key="3">
    <source>
        <dbReference type="Proteomes" id="UP001200034"/>
    </source>
</evidence>
<dbReference type="EMBL" id="JAJJHW010000095">
    <property type="protein sequence ID" value="KAH8387196.1"/>
    <property type="molecule type" value="Genomic_DNA"/>
</dbReference>
<sequence length="210" mass="23471">MQAVHDGYEAVAIKSDTDAVVACFTRRARGDRLQMKVMRGDVHLGIAMSGVSADSKVVFDHLRALCVEYHTMLGARYPLRRLAFRMGLRMGASTLRPDQPPLKVGMLMISYDELGPHVFQVMPSGETFNCKAMMLGARSESVRCYLECNLKRFKSASRNVLVSHALHALSCAIPADQMLNIDVGFVGEERTFVLLPQGHVRRYMQTFNDC</sequence>
<organism evidence="2 3">
    <name type="scientific">Drosophila rubida</name>
    <dbReference type="NCBI Taxonomy" id="30044"/>
    <lineage>
        <taxon>Eukaryota</taxon>
        <taxon>Metazoa</taxon>
        <taxon>Ecdysozoa</taxon>
        <taxon>Arthropoda</taxon>
        <taxon>Hexapoda</taxon>
        <taxon>Insecta</taxon>
        <taxon>Pterygota</taxon>
        <taxon>Neoptera</taxon>
        <taxon>Endopterygota</taxon>
        <taxon>Diptera</taxon>
        <taxon>Brachycera</taxon>
        <taxon>Muscomorpha</taxon>
        <taxon>Ephydroidea</taxon>
        <taxon>Drosophilidae</taxon>
        <taxon>Drosophila</taxon>
    </lineage>
</organism>
<dbReference type="InterPro" id="IPR001353">
    <property type="entry name" value="Proteasome_sua/b"/>
</dbReference>
<protein>
    <recommendedName>
        <fullName evidence="4">Proteasome subunit beta</fullName>
    </recommendedName>
</protein>
<dbReference type="InterPro" id="IPR050115">
    <property type="entry name" value="Proteasome_alpha"/>
</dbReference>
<evidence type="ECO:0000256" key="1">
    <source>
        <dbReference type="ARBA" id="ARBA00022942"/>
    </source>
</evidence>
<comment type="caution">
    <text evidence="2">The sequence shown here is derived from an EMBL/GenBank/DDBJ whole genome shotgun (WGS) entry which is preliminary data.</text>
</comment>
<dbReference type="InterPro" id="IPR029055">
    <property type="entry name" value="Ntn_hydrolases_N"/>
</dbReference>
<evidence type="ECO:0008006" key="4">
    <source>
        <dbReference type="Google" id="ProtNLM"/>
    </source>
</evidence>
<keyword evidence="3" id="KW-1185">Reference proteome</keyword>
<keyword evidence="1" id="KW-0647">Proteasome</keyword>
<dbReference type="Proteomes" id="UP001200034">
    <property type="component" value="Unassembled WGS sequence"/>
</dbReference>